<dbReference type="PANTHER" id="PTHR35392">
    <property type="entry name" value="ZN(II)2CYS6 TRANSCRIPTION FACTOR (EUROFUNG)-RELATED-RELATED"/>
    <property type="match status" value="1"/>
</dbReference>
<organism evidence="5 6">
    <name type="scientific">Sporothrix epigloea</name>
    <dbReference type="NCBI Taxonomy" id="1892477"/>
    <lineage>
        <taxon>Eukaryota</taxon>
        <taxon>Fungi</taxon>
        <taxon>Dikarya</taxon>
        <taxon>Ascomycota</taxon>
        <taxon>Pezizomycotina</taxon>
        <taxon>Sordariomycetes</taxon>
        <taxon>Sordariomycetidae</taxon>
        <taxon>Ophiostomatales</taxon>
        <taxon>Ophiostomataceae</taxon>
        <taxon>Sporothrix</taxon>
    </lineage>
</organism>
<dbReference type="InterPro" id="IPR001138">
    <property type="entry name" value="Zn2Cys6_DnaBD"/>
</dbReference>
<feature type="compositionally biased region" description="Low complexity" evidence="3">
    <location>
        <begin position="411"/>
        <end position="424"/>
    </location>
</feature>
<feature type="domain" description="Zn(2)-C6 fungal-type" evidence="4">
    <location>
        <begin position="486"/>
        <end position="518"/>
    </location>
</feature>
<dbReference type="Proteomes" id="UP001642502">
    <property type="component" value="Unassembled WGS sequence"/>
</dbReference>
<keyword evidence="6" id="KW-1185">Reference proteome</keyword>
<keyword evidence="2" id="KW-0175">Coiled coil</keyword>
<accession>A0ABP0DLL3</accession>
<sequence>MSVHNSPSSFVSYDPMPSDDESWKFMDFPNSGSQTGSPSFAFLHSPASGSLSSYGVVAHVGRNGRGLSSSPGSGVFHYNFSPEPLALPRPPTSLPAQQASASDRQPRLDFPRADQLAGLLPSQCTEQDIFPLDTSMVALEASAFAADQYALAHADAAAFQEAQNTTLSDQQIADLTRFDSASLLSHALQAGIISTPQQQQQQQAASGTPNYFESGANAPSWNSTSVPELQQTSFVPTDSSASGSLLPGNAHAAMTATSANSPLSSPHLHQNDQSDVGLLNQQKHELWTLQEQLELQQLQQLLQLQQAQQSQEARQAQQSQEARQSAQQLQKLWAQQAHQLQPLHPPPMLPSSHGSARSMALTSCETASEESKVLPLHIPSKPILPRVGQGSTSINKVRGPSTRVTKKKATSFSSDKQQLSSSVESSSGDDRFVIFTPKSISTHAVSGGRFNPFECFEALSTTQKGRKGPLAEEVKENALQVRRAGACFCCHSRKVKCDAQLPCKNCVKLANHMPQAICWRFDDFLGPLFPALIRSHFRKDIMASFINDNIDSFQEDMSHTIYLSSGLGFEAKLEIRNVRIFLPAHALSVLKHAHLQSANNMLQVSLENSLPVALDLTENSAVAAFTQQEKIKKALRTYVDAILKEDTYINTVTEHLRSSELPKKILAITRSFYLKTNSPIVKQALSIYTMQYMMMHHLVITDQSLKDLLRTGHIFSTSSNQTSRLLNRQIKAILDELMQEEVDKLFRMFARELKPKARMAWATCLAAFLVFCLFMEATGLSIDYFVITENQIDVDNKLRMNPSSSRAVSVKLSRELENLPFRQFALQFHNIYQTHQLAPTSIVSSSTAASSSTSSPSSTGSNLASALTGGAATPVKASFNPLVDDAPLLAGDLDKHARELVTQLRALLSGDSWAELDFLTFDLLIDSVDSHPYPRDISLNYTGRLCSKFLLSFQNQSYIFTPA</sequence>
<evidence type="ECO:0000256" key="1">
    <source>
        <dbReference type="ARBA" id="ARBA00023242"/>
    </source>
</evidence>
<feature type="coiled-coil region" evidence="2">
    <location>
        <begin position="279"/>
        <end position="315"/>
    </location>
</feature>
<feature type="compositionally biased region" description="Low complexity" evidence="3">
    <location>
        <begin position="195"/>
        <end position="209"/>
    </location>
</feature>
<dbReference type="Pfam" id="PF00172">
    <property type="entry name" value="Zn_clus"/>
    <property type="match status" value="1"/>
</dbReference>
<dbReference type="SUPFAM" id="SSF57701">
    <property type="entry name" value="Zn2/Cys6 DNA-binding domain"/>
    <property type="match status" value="1"/>
</dbReference>
<feature type="compositionally biased region" description="Polar residues" evidence="3">
    <location>
        <begin position="94"/>
        <end position="103"/>
    </location>
</feature>
<evidence type="ECO:0000256" key="2">
    <source>
        <dbReference type="SAM" id="Coils"/>
    </source>
</evidence>
<feature type="compositionally biased region" description="Polar residues" evidence="3">
    <location>
        <begin position="352"/>
        <end position="366"/>
    </location>
</feature>
<dbReference type="InterPro" id="IPR052973">
    <property type="entry name" value="Fungal_sec-metab_reg_TF"/>
</dbReference>
<dbReference type="InterPro" id="IPR036864">
    <property type="entry name" value="Zn2-C6_fun-type_DNA-bd_sf"/>
</dbReference>
<protein>
    <recommendedName>
        <fullName evidence="4">Zn(2)-C6 fungal-type domain-containing protein</fullName>
    </recommendedName>
</protein>
<evidence type="ECO:0000313" key="5">
    <source>
        <dbReference type="EMBL" id="CAK7268466.1"/>
    </source>
</evidence>
<dbReference type="EMBL" id="CAWUON010000037">
    <property type="protein sequence ID" value="CAK7268466.1"/>
    <property type="molecule type" value="Genomic_DNA"/>
</dbReference>
<reference evidence="5 6" key="1">
    <citation type="submission" date="2024-01" db="EMBL/GenBank/DDBJ databases">
        <authorList>
            <person name="Allen C."/>
            <person name="Tagirdzhanova G."/>
        </authorList>
    </citation>
    <scope>NUCLEOTIDE SEQUENCE [LARGE SCALE GENOMIC DNA]</scope>
    <source>
        <strain evidence="5 6">CBS 119000</strain>
    </source>
</reference>
<dbReference type="PANTHER" id="PTHR35392:SF5">
    <property type="entry name" value="ZN(2)-C6 FUNGAL-TYPE DOMAIN-CONTAINING PROTEIN"/>
    <property type="match status" value="1"/>
</dbReference>
<feature type="region of interest" description="Disordered" evidence="3">
    <location>
        <begin position="254"/>
        <end position="273"/>
    </location>
</feature>
<evidence type="ECO:0000259" key="4">
    <source>
        <dbReference type="PROSITE" id="PS50048"/>
    </source>
</evidence>
<comment type="caution">
    <text evidence="5">The sequence shown here is derived from an EMBL/GenBank/DDBJ whole genome shotgun (WGS) entry which is preliminary data.</text>
</comment>
<proteinExistence type="predicted"/>
<feature type="region of interest" description="Disordered" evidence="3">
    <location>
        <begin position="195"/>
        <end position="225"/>
    </location>
</feature>
<dbReference type="CDD" id="cd00067">
    <property type="entry name" value="GAL4"/>
    <property type="match status" value="1"/>
</dbReference>
<evidence type="ECO:0000256" key="3">
    <source>
        <dbReference type="SAM" id="MobiDB-lite"/>
    </source>
</evidence>
<dbReference type="PROSITE" id="PS50048">
    <property type="entry name" value="ZN2_CY6_FUNGAL_2"/>
    <property type="match status" value="1"/>
</dbReference>
<gene>
    <name evidence="5" type="ORF">SEPCBS119000_003073</name>
</gene>
<feature type="region of interest" description="Disordered" evidence="3">
    <location>
        <begin position="86"/>
        <end position="106"/>
    </location>
</feature>
<keyword evidence="1" id="KW-0539">Nucleus</keyword>
<name>A0ABP0DLL3_9PEZI</name>
<evidence type="ECO:0000313" key="6">
    <source>
        <dbReference type="Proteomes" id="UP001642502"/>
    </source>
</evidence>
<feature type="compositionally biased region" description="Polar residues" evidence="3">
    <location>
        <begin position="255"/>
        <end position="273"/>
    </location>
</feature>
<feature type="region of interest" description="Disordered" evidence="3">
    <location>
        <begin position="341"/>
        <end position="372"/>
    </location>
</feature>
<feature type="region of interest" description="Disordered" evidence="3">
    <location>
        <begin position="384"/>
        <end position="424"/>
    </location>
</feature>